<evidence type="ECO:0000313" key="4">
    <source>
        <dbReference type="Proteomes" id="UP000064844"/>
    </source>
</evidence>
<dbReference type="InterPro" id="IPR011642">
    <property type="entry name" value="Gate_dom"/>
</dbReference>
<dbReference type="EMBL" id="CP011307">
    <property type="protein sequence ID" value="ALP94996.1"/>
    <property type="molecule type" value="Genomic_DNA"/>
</dbReference>
<dbReference type="KEGG" id="ibu:IB211_02605c"/>
<dbReference type="AlphaFoldDB" id="A0A0S2W6M0"/>
<evidence type="ECO:0000259" key="2">
    <source>
        <dbReference type="Pfam" id="PF07670"/>
    </source>
</evidence>
<dbReference type="InterPro" id="IPR052549">
    <property type="entry name" value="SpmB"/>
</dbReference>
<dbReference type="GO" id="GO:0005886">
    <property type="term" value="C:plasma membrane"/>
    <property type="evidence" value="ECO:0007669"/>
    <property type="project" value="TreeGrafter"/>
</dbReference>
<keyword evidence="1" id="KW-0812">Transmembrane</keyword>
<reference evidence="3 4" key="1">
    <citation type="journal article" date="2015" name="Nat. Commun.">
        <title>Production of butyrate from lysine and the Amadori product fructoselysine by a human gut commensal.</title>
        <authorList>
            <person name="Bui T.P."/>
            <person name="Ritari J."/>
            <person name="Boeren S."/>
            <person name="de Waard P."/>
            <person name="Plugge C.M."/>
            <person name="de Vos W.M."/>
        </authorList>
    </citation>
    <scope>NUCLEOTIDE SEQUENCE [LARGE SCALE GENOMIC DNA]</scope>
    <source>
        <strain evidence="3 4">AF211</strain>
    </source>
</reference>
<dbReference type="PATRIC" id="fig|1297617.4.peg.2681"/>
<dbReference type="eggNOG" id="COG0700">
    <property type="taxonomic scope" value="Bacteria"/>
</dbReference>
<dbReference type="Pfam" id="PF07670">
    <property type="entry name" value="Gate"/>
    <property type="match status" value="1"/>
</dbReference>
<dbReference type="Proteomes" id="UP000064844">
    <property type="component" value="Chromosome"/>
</dbReference>
<feature type="transmembrane region" description="Helical" evidence="1">
    <location>
        <begin position="6"/>
        <end position="25"/>
    </location>
</feature>
<sequence>MSGVELMLNMMVPFIIAVVALYGMLRRVDVYDALVCGAGDGLGVLIRIVPPLIGLLTAVYMLRASGALELAAGLLGPILERLGIPAETIALLLVRPVSGSAALGVGADLIQTYGPDSLVGRTAAVMLGSTETTFYTIAVYFGAAGIVKTRYAVPAALCADLAGFIGASWAVRVLFYG</sequence>
<gene>
    <name evidence="3" type="ORF">IB211_02605c</name>
</gene>
<evidence type="ECO:0000256" key="1">
    <source>
        <dbReference type="SAM" id="Phobius"/>
    </source>
</evidence>
<organism evidence="3 4">
    <name type="scientific">Intestinimonas butyriciproducens</name>
    <dbReference type="NCBI Taxonomy" id="1297617"/>
    <lineage>
        <taxon>Bacteria</taxon>
        <taxon>Bacillati</taxon>
        <taxon>Bacillota</taxon>
        <taxon>Clostridia</taxon>
        <taxon>Eubacteriales</taxon>
        <taxon>Intestinimonas</taxon>
    </lineage>
</organism>
<dbReference type="PANTHER" id="PTHR35793:SF2">
    <property type="entry name" value="INNER MEMBRANE PROTEIN YJIG"/>
    <property type="match status" value="1"/>
</dbReference>
<dbReference type="PANTHER" id="PTHR35793">
    <property type="entry name" value="INNER MEMBRANE PROTEIN YJIG"/>
    <property type="match status" value="1"/>
</dbReference>
<keyword evidence="1" id="KW-1133">Transmembrane helix</keyword>
<proteinExistence type="predicted"/>
<feature type="domain" description="Nucleoside transporter/FeoB GTPase Gate" evidence="2">
    <location>
        <begin position="45"/>
        <end position="146"/>
    </location>
</feature>
<name>A0A0S2W6M0_9FIRM</name>
<evidence type="ECO:0000313" key="3">
    <source>
        <dbReference type="EMBL" id="ALP94996.1"/>
    </source>
</evidence>
<accession>A0A0S2W6M0</accession>
<protein>
    <submittedName>
        <fullName evidence="3">Spore maturation protein B</fullName>
    </submittedName>
</protein>
<dbReference type="STRING" id="1297617.IB211_02605c"/>
<keyword evidence="1" id="KW-0472">Membrane</keyword>
<reference evidence="4" key="2">
    <citation type="submission" date="2015-04" db="EMBL/GenBank/DDBJ databases">
        <title>A butyrogenic pathway from the amino acid lysine in a human gut commensal.</title>
        <authorList>
            <person name="de Vos W.M."/>
            <person name="Bui N.T.P."/>
            <person name="Plugge C.M."/>
            <person name="Ritari J."/>
        </authorList>
    </citation>
    <scope>NUCLEOTIDE SEQUENCE [LARGE SCALE GENOMIC DNA]</scope>
    <source>
        <strain evidence="4">AF211</strain>
    </source>
</reference>
<keyword evidence="4" id="KW-1185">Reference proteome</keyword>